<proteinExistence type="predicted"/>
<accession>A0A6H0X283</accession>
<dbReference type="Proteomes" id="UP000501406">
    <property type="component" value="Segment"/>
</dbReference>
<organism evidence="1 2">
    <name type="scientific">Klebsiella phage P-KP2</name>
    <dbReference type="NCBI Taxonomy" id="2723755"/>
    <lineage>
        <taxon>Viruses</taxon>
        <taxon>Duplodnaviria</taxon>
        <taxon>Heunggongvirae</taxon>
        <taxon>Uroviricota</taxon>
        <taxon>Caudoviricetes</taxon>
        <taxon>Pantevenvirales</taxon>
        <taxon>Straboviridae</taxon>
        <taxon>Slopekvirus</taxon>
        <taxon>Klebsiella virus PMBT1</taxon>
    </lineage>
</organism>
<evidence type="ECO:0000313" key="1">
    <source>
        <dbReference type="EMBL" id="QIW86256.1"/>
    </source>
</evidence>
<gene>
    <name evidence="1" type="ORF">PKP2_204</name>
</gene>
<reference evidence="1 2" key="1">
    <citation type="submission" date="2020-03" db="EMBL/GenBank/DDBJ databases">
        <title>Genome analysis of Klebsiella pneumoniae phage P-KP2.</title>
        <authorList>
            <person name="Wang Z."/>
            <person name="Cai R."/>
        </authorList>
    </citation>
    <scope>NUCLEOTIDE SEQUENCE [LARGE SCALE GENOMIC DNA]</scope>
</reference>
<name>A0A6H0X283_9CAUD</name>
<protein>
    <submittedName>
        <fullName evidence="1">Uncharacterized protein</fullName>
    </submittedName>
</protein>
<sequence>MTFTHTGMVETITAGKKRVPLMKSGKYWKSENYKFDHNGNSFGSSYAKLHLKTIKPI</sequence>
<dbReference type="EMBL" id="MT157285">
    <property type="protein sequence ID" value="QIW86256.1"/>
    <property type="molecule type" value="Genomic_DNA"/>
</dbReference>
<evidence type="ECO:0000313" key="2">
    <source>
        <dbReference type="Proteomes" id="UP000501406"/>
    </source>
</evidence>